<organism evidence="3 4">
    <name type="scientific">Fulvimarina uroteuthidis</name>
    <dbReference type="NCBI Taxonomy" id="3098149"/>
    <lineage>
        <taxon>Bacteria</taxon>
        <taxon>Pseudomonadati</taxon>
        <taxon>Pseudomonadota</taxon>
        <taxon>Alphaproteobacteria</taxon>
        <taxon>Hyphomicrobiales</taxon>
        <taxon>Aurantimonadaceae</taxon>
        <taxon>Fulvimarina</taxon>
    </lineage>
</organism>
<dbReference type="InterPro" id="IPR036591">
    <property type="entry name" value="YggU-like_sf"/>
</dbReference>
<dbReference type="NCBIfam" id="TIGR00251">
    <property type="entry name" value="DUF167 family protein"/>
    <property type="match status" value="1"/>
</dbReference>
<dbReference type="EMBL" id="JAXLPB010000001">
    <property type="protein sequence ID" value="MDY8108215.1"/>
    <property type="molecule type" value="Genomic_DNA"/>
</dbReference>
<keyword evidence="4" id="KW-1185">Reference proteome</keyword>
<proteinExistence type="inferred from homology"/>
<accession>A0ABU5HYV0</accession>
<dbReference type="HAMAP" id="MF_00634">
    <property type="entry name" value="UPF0235"/>
    <property type="match status" value="1"/>
</dbReference>
<dbReference type="PANTHER" id="PTHR13420:SF7">
    <property type="entry name" value="UPF0235 PROTEIN C15ORF40"/>
    <property type="match status" value="1"/>
</dbReference>
<name>A0ABU5HYV0_9HYPH</name>
<dbReference type="PANTHER" id="PTHR13420">
    <property type="entry name" value="UPF0235 PROTEIN C15ORF40"/>
    <property type="match status" value="1"/>
</dbReference>
<protein>
    <recommendedName>
        <fullName evidence="2">UPF0235 protein U0C82_03500</fullName>
    </recommendedName>
</protein>
<evidence type="ECO:0000313" key="3">
    <source>
        <dbReference type="EMBL" id="MDY8108215.1"/>
    </source>
</evidence>
<comment type="caution">
    <text evidence="3">The sequence shown here is derived from an EMBL/GenBank/DDBJ whole genome shotgun (WGS) entry which is preliminary data.</text>
</comment>
<evidence type="ECO:0000256" key="1">
    <source>
        <dbReference type="ARBA" id="ARBA00010364"/>
    </source>
</evidence>
<sequence length="107" mass="11138">MPEPFLQPVEGGMKLFVRVTPKASLDRVGGVSEDGAGRLRLQLKLRAVPEEGRANAALVKLVAKVFGVAKTSVSVVAGHANRSKTVLIEGEHAALAGVADRLGKSPS</sequence>
<dbReference type="Gene3D" id="3.30.1200.10">
    <property type="entry name" value="YggU-like"/>
    <property type="match status" value="1"/>
</dbReference>
<dbReference type="InterPro" id="IPR003746">
    <property type="entry name" value="DUF167"/>
</dbReference>
<comment type="similarity">
    <text evidence="1 2">Belongs to the UPF0235 family.</text>
</comment>
<dbReference type="SMART" id="SM01152">
    <property type="entry name" value="DUF167"/>
    <property type="match status" value="1"/>
</dbReference>
<gene>
    <name evidence="3" type="ORF">U0C82_03500</name>
</gene>
<dbReference type="Pfam" id="PF02594">
    <property type="entry name" value="DUF167"/>
    <property type="match status" value="1"/>
</dbReference>
<dbReference type="RefSeq" id="WP_322185660.1">
    <property type="nucleotide sequence ID" value="NZ_JAXLPB010000001.1"/>
</dbReference>
<evidence type="ECO:0000256" key="2">
    <source>
        <dbReference type="HAMAP-Rule" id="MF_00634"/>
    </source>
</evidence>
<dbReference type="Proteomes" id="UP001294412">
    <property type="component" value="Unassembled WGS sequence"/>
</dbReference>
<dbReference type="SUPFAM" id="SSF69786">
    <property type="entry name" value="YggU-like"/>
    <property type="match status" value="1"/>
</dbReference>
<evidence type="ECO:0000313" key="4">
    <source>
        <dbReference type="Proteomes" id="UP001294412"/>
    </source>
</evidence>
<reference evidence="3 4" key="1">
    <citation type="submission" date="2023-12" db="EMBL/GenBank/DDBJ databases">
        <title>Description of Novel Strain Fulvimarina sp. 2208YS6-2-32 isolated from Uroteuthis (Photololigo) edulis.</title>
        <authorList>
            <person name="Park J.-S."/>
        </authorList>
    </citation>
    <scope>NUCLEOTIDE SEQUENCE [LARGE SCALE GENOMIC DNA]</scope>
    <source>
        <strain evidence="3 4">2208YS6-2-32</strain>
    </source>
</reference>